<dbReference type="GO" id="GO:0030688">
    <property type="term" value="C:preribosome, small subunit precursor"/>
    <property type="evidence" value="ECO:0007669"/>
    <property type="project" value="TreeGrafter"/>
</dbReference>
<comment type="similarity">
    <text evidence="1">Belongs to the LTV1 family.</text>
</comment>
<dbReference type="GO" id="GO:0042274">
    <property type="term" value="P:ribosomal small subunit biogenesis"/>
    <property type="evidence" value="ECO:0007669"/>
    <property type="project" value="InterPro"/>
</dbReference>
<evidence type="ECO:0000313" key="3">
    <source>
        <dbReference type="Proteomes" id="UP000504607"/>
    </source>
</evidence>
<feature type="region of interest" description="Disordered" evidence="2">
    <location>
        <begin position="425"/>
        <end position="447"/>
    </location>
</feature>
<feature type="compositionally biased region" description="Basic and acidic residues" evidence="2">
    <location>
        <begin position="484"/>
        <end position="516"/>
    </location>
</feature>
<keyword evidence="3" id="KW-1185">Reference proteome</keyword>
<protein>
    <submittedName>
        <fullName evidence="4">Protein LTV1 homolog</fullName>
    </submittedName>
</protein>
<dbReference type="AlphaFoldDB" id="A0A6I9QHZ7"/>
<dbReference type="FunCoup" id="A0A6I9QHZ7">
    <property type="interactions" value="1506"/>
</dbReference>
<feature type="region of interest" description="Disordered" evidence="2">
    <location>
        <begin position="472"/>
        <end position="526"/>
    </location>
</feature>
<dbReference type="Proteomes" id="UP000504607">
    <property type="component" value="Chromosome 2"/>
</dbReference>
<dbReference type="PANTHER" id="PTHR21531:SF0">
    <property type="entry name" value="PROTEIN LTV1 HOMOLOG"/>
    <property type="match status" value="1"/>
</dbReference>
<sequence length="550" mass="61149">MGRKRKFIDKKNSAIFQLLARDSSSYPATSAADDGGAPASDRVFVRVDNNPYSVHGLLDEEDCSDGDGKEVLPEVDDANSIFADAPGDTDDDGSAPPPWIGAVGGASRGRNGNALPDHVRREILELGLPDDGYNYLIHLREIKNAGGGSSYYHNSKARFDWVPLDVKAYDASRLRISSAVGDESNGDSIYTVASKTVGVKVQKAVDPDVAKLLDDDDLSQFGSDVEDLEEDFVVKANLPEGEDEINEEEEEEEEGGGEKVAAKEEVGMARDSRWAEQENEFAQGNGEDELKGGEKPRVRRLLDEQFDLLTLREYDNDSEDDDAVYVDTERELLASKIKNVLKEYAMDDLELDDKYRVPGVYVHGHQVPSTETQLDASADIIRRCAQFAEQYCNESQDDEEIVVEESSEESEVWDCETIVSTYSNLDNHPGKIQAPENPKKRIPKNFPGDLVAKSNVIALRGKEKLPVEYLPQKKKTGENLKTTVKSDADKPKRRQRGESKEDKKERKAAVKEEKREARRAKKELKGLYRCETQRAQQVAAVSGPSSMHLM</sequence>
<dbReference type="InParanoid" id="A0A6I9QHZ7"/>
<accession>A0A6I9QHZ7</accession>
<gene>
    <name evidence="4" type="primary">LOC105035668</name>
</gene>
<name>A0A6I9QHZ7_ELAGV</name>
<reference evidence="4" key="1">
    <citation type="submission" date="2025-08" db="UniProtKB">
        <authorList>
            <consortium name="RefSeq"/>
        </authorList>
    </citation>
    <scope>IDENTIFICATION</scope>
</reference>
<dbReference type="InterPro" id="IPR007307">
    <property type="entry name" value="Ltv1"/>
</dbReference>
<dbReference type="GO" id="GO:0000056">
    <property type="term" value="P:ribosomal small subunit export from nucleus"/>
    <property type="evidence" value="ECO:0007669"/>
    <property type="project" value="TreeGrafter"/>
</dbReference>
<dbReference type="RefSeq" id="XP_010909610.1">
    <property type="nucleotide sequence ID" value="XM_010911308.3"/>
</dbReference>
<evidence type="ECO:0000256" key="2">
    <source>
        <dbReference type="SAM" id="MobiDB-lite"/>
    </source>
</evidence>
<feature type="compositionally biased region" description="Acidic residues" evidence="2">
    <location>
        <begin position="240"/>
        <end position="255"/>
    </location>
</feature>
<dbReference type="GO" id="GO:0005829">
    <property type="term" value="C:cytosol"/>
    <property type="evidence" value="ECO:0007669"/>
    <property type="project" value="TreeGrafter"/>
</dbReference>
<evidence type="ECO:0000256" key="1">
    <source>
        <dbReference type="ARBA" id="ARBA00009078"/>
    </source>
</evidence>
<dbReference type="OrthoDB" id="5852896at2759"/>
<feature type="compositionally biased region" description="Basic and acidic residues" evidence="2">
    <location>
        <begin position="256"/>
        <end position="276"/>
    </location>
</feature>
<dbReference type="PANTHER" id="PTHR21531">
    <property type="entry name" value="LOW-TEMPERATURE VIABILITY PROTEIN LTV1-RELATED"/>
    <property type="match status" value="1"/>
</dbReference>
<dbReference type="GO" id="GO:0005634">
    <property type="term" value="C:nucleus"/>
    <property type="evidence" value="ECO:0007669"/>
    <property type="project" value="TreeGrafter"/>
</dbReference>
<proteinExistence type="inferred from homology"/>
<dbReference type="KEGG" id="egu:105035668"/>
<feature type="region of interest" description="Disordered" evidence="2">
    <location>
        <begin position="238"/>
        <end position="294"/>
    </location>
</feature>
<organism evidence="3 4">
    <name type="scientific">Elaeis guineensis var. tenera</name>
    <name type="common">Oil palm</name>
    <dbReference type="NCBI Taxonomy" id="51953"/>
    <lineage>
        <taxon>Eukaryota</taxon>
        <taxon>Viridiplantae</taxon>
        <taxon>Streptophyta</taxon>
        <taxon>Embryophyta</taxon>
        <taxon>Tracheophyta</taxon>
        <taxon>Spermatophyta</taxon>
        <taxon>Magnoliopsida</taxon>
        <taxon>Liliopsida</taxon>
        <taxon>Arecaceae</taxon>
        <taxon>Arecoideae</taxon>
        <taxon>Cocoseae</taxon>
        <taxon>Elaeidinae</taxon>
        <taxon>Elaeis</taxon>
    </lineage>
</organism>
<dbReference type="GeneID" id="105035668"/>
<evidence type="ECO:0000313" key="4">
    <source>
        <dbReference type="RefSeq" id="XP_010909610.1"/>
    </source>
</evidence>